<dbReference type="PANTHER" id="PTHR45784">
    <property type="entry name" value="C-TYPE LECTIN DOMAIN FAMILY 20 MEMBER A-RELATED"/>
    <property type="match status" value="1"/>
</dbReference>
<dbReference type="Gene3D" id="3.10.100.10">
    <property type="entry name" value="Mannose-Binding Protein A, subunit A"/>
    <property type="match status" value="1"/>
</dbReference>
<organism evidence="3 4">
    <name type="scientific">Cirrhinus molitorella</name>
    <name type="common">mud carp</name>
    <dbReference type="NCBI Taxonomy" id="172907"/>
    <lineage>
        <taxon>Eukaryota</taxon>
        <taxon>Metazoa</taxon>
        <taxon>Chordata</taxon>
        <taxon>Craniata</taxon>
        <taxon>Vertebrata</taxon>
        <taxon>Euteleostomi</taxon>
        <taxon>Actinopterygii</taxon>
        <taxon>Neopterygii</taxon>
        <taxon>Teleostei</taxon>
        <taxon>Ostariophysi</taxon>
        <taxon>Cypriniformes</taxon>
        <taxon>Cyprinidae</taxon>
        <taxon>Labeoninae</taxon>
        <taxon>Labeonini</taxon>
        <taxon>Cirrhinus</taxon>
    </lineage>
</organism>
<feature type="domain" description="C-type lectin" evidence="2">
    <location>
        <begin position="1"/>
        <end position="76"/>
    </location>
</feature>
<dbReference type="InterPro" id="IPR001304">
    <property type="entry name" value="C-type_lectin-like"/>
</dbReference>
<protein>
    <recommendedName>
        <fullName evidence="2">C-type lectin domain-containing protein</fullName>
    </recommendedName>
</protein>
<dbReference type="PANTHER" id="PTHR45784:SF3">
    <property type="entry name" value="C-TYPE LECTIN DOMAIN FAMILY 4 MEMBER K-LIKE-RELATED"/>
    <property type="match status" value="1"/>
</dbReference>
<evidence type="ECO:0000256" key="1">
    <source>
        <dbReference type="ARBA" id="ARBA00023157"/>
    </source>
</evidence>
<dbReference type="PROSITE" id="PS00615">
    <property type="entry name" value="C_TYPE_LECTIN_1"/>
    <property type="match status" value="1"/>
</dbReference>
<keyword evidence="1" id="KW-1015">Disulfide bond</keyword>
<reference evidence="3 4" key="1">
    <citation type="submission" date="2023-09" db="EMBL/GenBank/DDBJ databases">
        <authorList>
            <person name="Wang M."/>
        </authorList>
    </citation>
    <scope>NUCLEOTIDE SEQUENCE [LARGE SCALE GENOMIC DNA]</scope>
    <source>
        <strain evidence="3">GT-2023</strain>
        <tissue evidence="3">Liver</tissue>
    </source>
</reference>
<name>A0ABR3NHQ4_9TELE</name>
<accession>A0ABR3NHQ4</accession>
<proteinExistence type="predicted"/>
<dbReference type="SUPFAM" id="SSF56436">
    <property type="entry name" value="C-type lectin-like"/>
    <property type="match status" value="1"/>
</dbReference>
<dbReference type="Proteomes" id="UP001558613">
    <property type="component" value="Unassembled WGS sequence"/>
</dbReference>
<sequence length="94" mass="10945">MNHMNELNKSVNDRSVQYVWIGLQETGRDEWQWSSGEPALYVDWAPGQPDGVDCAMILNGQWHDLPCSDKRHFICNNSEFIFICSVYQIFYLVS</sequence>
<evidence type="ECO:0000313" key="4">
    <source>
        <dbReference type="Proteomes" id="UP001558613"/>
    </source>
</evidence>
<dbReference type="Pfam" id="PF00059">
    <property type="entry name" value="Lectin_C"/>
    <property type="match status" value="1"/>
</dbReference>
<comment type="caution">
    <text evidence="3">The sequence shown here is derived from an EMBL/GenBank/DDBJ whole genome shotgun (WGS) entry which is preliminary data.</text>
</comment>
<dbReference type="EMBL" id="JAYMGO010000004">
    <property type="protein sequence ID" value="KAL1276470.1"/>
    <property type="molecule type" value="Genomic_DNA"/>
</dbReference>
<evidence type="ECO:0000259" key="2">
    <source>
        <dbReference type="PROSITE" id="PS50041"/>
    </source>
</evidence>
<dbReference type="InterPro" id="IPR016187">
    <property type="entry name" value="CTDL_fold"/>
</dbReference>
<gene>
    <name evidence="3" type="ORF">QQF64_036093</name>
</gene>
<dbReference type="PROSITE" id="PS50041">
    <property type="entry name" value="C_TYPE_LECTIN_2"/>
    <property type="match status" value="1"/>
</dbReference>
<dbReference type="InterPro" id="IPR016186">
    <property type="entry name" value="C-type_lectin-like/link_sf"/>
</dbReference>
<keyword evidence="4" id="KW-1185">Reference proteome</keyword>
<evidence type="ECO:0000313" key="3">
    <source>
        <dbReference type="EMBL" id="KAL1276470.1"/>
    </source>
</evidence>
<dbReference type="InterPro" id="IPR018378">
    <property type="entry name" value="C-type_lectin_CS"/>
</dbReference>